<dbReference type="OrthoDB" id="10252171at2759"/>
<dbReference type="GO" id="GO:0004674">
    <property type="term" value="F:protein serine/threonine kinase activity"/>
    <property type="evidence" value="ECO:0007669"/>
    <property type="project" value="UniProtKB-KW"/>
</dbReference>
<dbReference type="STRING" id="45607.A0A2T0FC38"/>
<dbReference type="PANTHER" id="PTHR24346:SF51">
    <property type="entry name" value="PAS DOMAIN-CONTAINING SERINE_THREONINE-PROTEIN KINASE"/>
    <property type="match status" value="1"/>
</dbReference>
<accession>A0A2T0FC38</accession>
<evidence type="ECO:0000256" key="10">
    <source>
        <dbReference type="ARBA" id="ARBA00047899"/>
    </source>
</evidence>
<keyword evidence="7 12" id="KW-0547">Nucleotide-binding</keyword>
<comment type="catalytic activity">
    <reaction evidence="10">
        <text>L-threonyl-[protein] + ATP = O-phospho-L-threonyl-[protein] + ADP + H(+)</text>
        <dbReference type="Rhea" id="RHEA:46608"/>
        <dbReference type="Rhea" id="RHEA-COMP:11060"/>
        <dbReference type="Rhea" id="RHEA-COMP:11605"/>
        <dbReference type="ChEBI" id="CHEBI:15378"/>
        <dbReference type="ChEBI" id="CHEBI:30013"/>
        <dbReference type="ChEBI" id="CHEBI:30616"/>
        <dbReference type="ChEBI" id="CHEBI:61977"/>
        <dbReference type="ChEBI" id="CHEBI:456216"/>
        <dbReference type="EC" id="2.7.11.1"/>
    </reaction>
</comment>
<keyword evidence="16" id="KW-1185">Reference proteome</keyword>
<proteinExistence type="predicted"/>
<evidence type="ECO:0000256" key="7">
    <source>
        <dbReference type="ARBA" id="ARBA00022741"/>
    </source>
</evidence>
<dbReference type="GO" id="GO:0045719">
    <property type="term" value="P:negative regulation of glycogen biosynthetic process"/>
    <property type="evidence" value="ECO:0007669"/>
    <property type="project" value="TreeGrafter"/>
</dbReference>
<evidence type="ECO:0000256" key="2">
    <source>
        <dbReference type="ARBA" id="ARBA00012513"/>
    </source>
</evidence>
<evidence type="ECO:0000256" key="12">
    <source>
        <dbReference type="PROSITE-ProRule" id="PRU10141"/>
    </source>
</evidence>
<dbReference type="Gene3D" id="1.10.510.10">
    <property type="entry name" value="Transferase(Phosphotransferase) domain 1"/>
    <property type="match status" value="1"/>
</dbReference>
<dbReference type="FunFam" id="3.30.200.20:FF:000314">
    <property type="entry name" value="Serine/threonine protein kinase"/>
    <property type="match status" value="1"/>
</dbReference>
<dbReference type="Pfam" id="PF00069">
    <property type="entry name" value="Pkinase"/>
    <property type="match status" value="1"/>
</dbReference>
<keyword evidence="8 15" id="KW-0418">Kinase</keyword>
<dbReference type="InterPro" id="IPR008271">
    <property type="entry name" value="Ser/Thr_kinase_AS"/>
</dbReference>
<evidence type="ECO:0000256" key="13">
    <source>
        <dbReference type="SAM" id="MobiDB-lite"/>
    </source>
</evidence>
<dbReference type="AlphaFoldDB" id="A0A2T0FC38"/>
<dbReference type="PROSITE" id="PS00107">
    <property type="entry name" value="PROTEIN_KINASE_ATP"/>
    <property type="match status" value="1"/>
</dbReference>
<reference evidence="15 16" key="1">
    <citation type="submission" date="2017-04" db="EMBL/GenBank/DDBJ databases">
        <title>Genome sequencing of [Candida] sorbophila.</title>
        <authorList>
            <person name="Ahn J.O."/>
        </authorList>
    </citation>
    <scope>NUCLEOTIDE SEQUENCE [LARGE SCALE GENOMIC DNA]</scope>
    <source>
        <strain evidence="15 16">DS02</strain>
    </source>
</reference>
<feature type="region of interest" description="Disordered" evidence="13">
    <location>
        <begin position="603"/>
        <end position="644"/>
    </location>
</feature>
<organism evidence="15 16">
    <name type="scientific">Wickerhamiella sorbophila</name>
    <dbReference type="NCBI Taxonomy" id="45607"/>
    <lineage>
        <taxon>Eukaryota</taxon>
        <taxon>Fungi</taxon>
        <taxon>Dikarya</taxon>
        <taxon>Ascomycota</taxon>
        <taxon>Saccharomycotina</taxon>
        <taxon>Dipodascomycetes</taxon>
        <taxon>Dipodascales</taxon>
        <taxon>Trichomonascaceae</taxon>
        <taxon>Wickerhamiella</taxon>
    </lineage>
</organism>
<evidence type="ECO:0000256" key="8">
    <source>
        <dbReference type="ARBA" id="ARBA00022777"/>
    </source>
</evidence>
<keyword evidence="9 12" id="KW-0067">ATP-binding</keyword>
<sequence length="962" mass="107963">MGSENQGRPRALSLVQQEDVTRFSPVKKFSIGSEDEDDGERQLLTIQTRARRAASPPPPYLPDLPPDRSTVDSESIACSLYSYTYSQNTAQLVHSRLHGVLRVLQRIQTRNPTNTVPMVPIMGKMANFPIAQDHGPDNIEAYIRVIQSALDLEYDPEAVVAEAPPPDEHATKQRLTVPMVNFFRRESSSWLKSVSRILPEYNDNVEELSKSSDGVKLLELLSTPIVDLQKPIPEKPRLFRRSSSYFSMPLLQKTFKPESASPTLPTDDTVLSVPKAAYDPTPLCQIPNKYATRAAVFTTTPHAPFKVLGINDIACLMFGVAQHEAMDRPMVDYFTEGARARILDEVDRQPPSICMCGRLLDIVKNNNVTGLASLWVEKSDKCVVWLVEEVEHDYIEIVDNKVDAPPAFSHLKQDSFPGLFSKSPHDLHYYWTLVADRNVPLLVSYNESFKIQIRAPLTIAGAVIVDKKWNVVRYNLSAIHNMLGMGLELVGQSVDALFPRFNHYRKEIERICDVPLMSPGVVIPEHLFRLVASKTAENFFDPYPINGVTALNRDGQELFVDLQVRTISEETQVLWVSYSRPPLGEEQCIIPSQSNLLAISRRMSATPSGSTTTDLVSPMGTPSSSEATTPLLTSKDSASPMTPTSMLPPAGKYLGESGEVSTRDAAPASPSKPVLLRRVGSLRRVRKFEDFKVIRKLGEGAYGEVLLVLNTKEPQQGEVALKCIAKDRILVDTWTRDRRLGTIPNEIKTMNMLRDHWHPNIIELIDFFEDDKYYHVEMVCHGNPGVDLFDLIESKPKMTEKECQEIFFQVASAVHHLHKLGIVHRDIKDENIIVDLNGVIKLIDFGSAAFTKQGPFDVFVGTVDYAAPEVLEGLPYEGYQQDVWALGILLYTIVYKENPFYNLDEIMKATLRIPHDLSVECSALITSILVRDYRSRPSASAIMEHVWLADEVEAHKNIEGYD</sequence>
<feature type="domain" description="Protein kinase" evidence="14">
    <location>
        <begin position="691"/>
        <end position="948"/>
    </location>
</feature>
<feature type="compositionally biased region" description="Pro residues" evidence="13">
    <location>
        <begin position="55"/>
        <end position="64"/>
    </location>
</feature>
<evidence type="ECO:0000256" key="6">
    <source>
        <dbReference type="ARBA" id="ARBA00022679"/>
    </source>
</evidence>
<dbReference type="GO" id="GO:0035556">
    <property type="term" value="P:intracellular signal transduction"/>
    <property type="evidence" value="ECO:0007669"/>
    <property type="project" value="TreeGrafter"/>
</dbReference>
<dbReference type="SMART" id="SM00220">
    <property type="entry name" value="S_TKc"/>
    <property type="match status" value="1"/>
</dbReference>
<dbReference type="FunFam" id="1.10.510.10:FF:000320">
    <property type="entry name" value="Serine/threonine protein kinase"/>
    <property type="match status" value="1"/>
</dbReference>
<evidence type="ECO:0000256" key="3">
    <source>
        <dbReference type="ARBA" id="ARBA00022490"/>
    </source>
</evidence>
<comment type="subcellular location">
    <subcellularLocation>
        <location evidence="1">Cytoplasm</location>
    </subcellularLocation>
</comment>
<dbReference type="GeneID" id="36513943"/>
<dbReference type="GO" id="GO:0005829">
    <property type="term" value="C:cytosol"/>
    <property type="evidence" value="ECO:0007669"/>
    <property type="project" value="TreeGrafter"/>
</dbReference>
<dbReference type="RefSeq" id="XP_024662520.1">
    <property type="nucleotide sequence ID" value="XM_024806752.1"/>
</dbReference>
<keyword evidence="6" id="KW-0808">Transferase</keyword>
<dbReference type="EMBL" id="NDIQ01000001">
    <property type="protein sequence ID" value="PRT52574.1"/>
    <property type="molecule type" value="Genomic_DNA"/>
</dbReference>
<name>A0A2T0FC38_9ASCO</name>
<dbReference type="Proteomes" id="UP000238350">
    <property type="component" value="Unassembled WGS sequence"/>
</dbReference>
<dbReference type="PANTHER" id="PTHR24346">
    <property type="entry name" value="MAP/MICROTUBULE AFFINITY-REGULATING KINASE"/>
    <property type="match status" value="1"/>
</dbReference>
<evidence type="ECO:0000256" key="5">
    <source>
        <dbReference type="ARBA" id="ARBA00022553"/>
    </source>
</evidence>
<protein>
    <recommendedName>
        <fullName evidence="2">non-specific serine/threonine protein kinase</fullName>
        <ecNumber evidence="2">2.7.11.1</ecNumber>
    </recommendedName>
</protein>
<evidence type="ECO:0000313" key="16">
    <source>
        <dbReference type="Proteomes" id="UP000238350"/>
    </source>
</evidence>
<dbReference type="GO" id="GO:0005634">
    <property type="term" value="C:nucleus"/>
    <property type="evidence" value="ECO:0007669"/>
    <property type="project" value="TreeGrafter"/>
</dbReference>
<keyword evidence="3" id="KW-0963">Cytoplasm</keyword>
<dbReference type="InterPro" id="IPR000719">
    <property type="entry name" value="Prot_kinase_dom"/>
</dbReference>
<dbReference type="SUPFAM" id="SSF56112">
    <property type="entry name" value="Protein kinase-like (PK-like)"/>
    <property type="match status" value="1"/>
</dbReference>
<comment type="catalytic activity">
    <reaction evidence="11">
        <text>L-seryl-[protein] + ATP = O-phospho-L-seryl-[protein] + ADP + H(+)</text>
        <dbReference type="Rhea" id="RHEA:17989"/>
        <dbReference type="Rhea" id="RHEA-COMP:9863"/>
        <dbReference type="Rhea" id="RHEA-COMP:11604"/>
        <dbReference type="ChEBI" id="CHEBI:15378"/>
        <dbReference type="ChEBI" id="CHEBI:29999"/>
        <dbReference type="ChEBI" id="CHEBI:30616"/>
        <dbReference type="ChEBI" id="CHEBI:83421"/>
        <dbReference type="ChEBI" id="CHEBI:456216"/>
        <dbReference type="EC" id="2.7.11.1"/>
    </reaction>
</comment>
<evidence type="ECO:0000256" key="11">
    <source>
        <dbReference type="ARBA" id="ARBA00048679"/>
    </source>
</evidence>
<dbReference type="GO" id="GO:0060917">
    <property type="term" value="P:regulation of (1-&gt;6)-beta-D-glucan biosynthetic process"/>
    <property type="evidence" value="ECO:0007669"/>
    <property type="project" value="UniProtKB-ARBA"/>
</dbReference>
<evidence type="ECO:0000256" key="9">
    <source>
        <dbReference type="ARBA" id="ARBA00022840"/>
    </source>
</evidence>
<dbReference type="GO" id="GO:0005524">
    <property type="term" value="F:ATP binding"/>
    <property type="evidence" value="ECO:0007669"/>
    <property type="project" value="UniProtKB-UniRule"/>
</dbReference>
<evidence type="ECO:0000256" key="1">
    <source>
        <dbReference type="ARBA" id="ARBA00004496"/>
    </source>
</evidence>
<dbReference type="PROSITE" id="PS50011">
    <property type="entry name" value="PROTEIN_KINASE_DOM"/>
    <property type="match status" value="1"/>
</dbReference>
<evidence type="ECO:0000313" key="15">
    <source>
        <dbReference type="EMBL" id="PRT52574.1"/>
    </source>
</evidence>
<keyword evidence="5" id="KW-0597">Phosphoprotein</keyword>
<dbReference type="EC" id="2.7.11.1" evidence="2"/>
<comment type="caution">
    <text evidence="15">The sequence shown here is derived from an EMBL/GenBank/DDBJ whole genome shotgun (WGS) entry which is preliminary data.</text>
</comment>
<dbReference type="InterPro" id="IPR017441">
    <property type="entry name" value="Protein_kinase_ATP_BS"/>
</dbReference>
<keyword evidence="4" id="KW-0723">Serine/threonine-protein kinase</keyword>
<feature type="region of interest" description="Disordered" evidence="13">
    <location>
        <begin position="25"/>
        <end position="69"/>
    </location>
</feature>
<evidence type="ECO:0000259" key="14">
    <source>
        <dbReference type="PROSITE" id="PS50011"/>
    </source>
</evidence>
<dbReference type="InterPro" id="IPR011009">
    <property type="entry name" value="Kinase-like_dom_sf"/>
</dbReference>
<dbReference type="Gene3D" id="3.30.200.20">
    <property type="entry name" value="Phosphorylase Kinase, domain 1"/>
    <property type="match status" value="1"/>
</dbReference>
<evidence type="ECO:0000256" key="4">
    <source>
        <dbReference type="ARBA" id="ARBA00022527"/>
    </source>
</evidence>
<dbReference type="PROSITE" id="PS00108">
    <property type="entry name" value="PROTEIN_KINASE_ST"/>
    <property type="match status" value="1"/>
</dbReference>
<feature type="binding site" evidence="12">
    <location>
        <position position="726"/>
    </location>
    <ligand>
        <name>ATP</name>
        <dbReference type="ChEBI" id="CHEBI:30616"/>
    </ligand>
</feature>
<gene>
    <name evidence="15" type="ORF">B9G98_00194</name>
</gene>